<reference evidence="2" key="1">
    <citation type="submission" date="2016-11" db="EMBL/GenBank/DDBJ databases">
        <title>The genome of Nicotiana attenuata.</title>
        <authorList>
            <person name="Xu S."/>
            <person name="Brockmoeller T."/>
            <person name="Gaquerel E."/>
            <person name="Navarro A."/>
            <person name="Kuhl H."/>
            <person name="Gase K."/>
            <person name="Ling Z."/>
            <person name="Zhou W."/>
            <person name="Kreitzer C."/>
            <person name="Stanke M."/>
            <person name="Tang H."/>
            <person name="Lyons E."/>
            <person name="Pandey P."/>
            <person name="Pandey S.P."/>
            <person name="Timmermann B."/>
            <person name="Baldwin I.T."/>
        </authorList>
    </citation>
    <scope>NUCLEOTIDE SEQUENCE [LARGE SCALE GENOMIC DNA]</scope>
    <source>
        <strain evidence="2">UT</strain>
    </source>
</reference>
<keyword evidence="3" id="KW-1185">Reference proteome</keyword>
<comment type="caution">
    <text evidence="2">The sequence shown here is derived from an EMBL/GenBank/DDBJ whole genome shotgun (WGS) entry which is preliminary data.</text>
</comment>
<name>A0A314KQM0_NICAT</name>
<dbReference type="Proteomes" id="UP000187609">
    <property type="component" value="Unassembled WGS sequence"/>
</dbReference>
<dbReference type="EMBL" id="MJEQ01001244">
    <property type="protein sequence ID" value="OIT31563.1"/>
    <property type="molecule type" value="Genomic_DNA"/>
</dbReference>
<proteinExistence type="predicted"/>
<feature type="region of interest" description="Disordered" evidence="1">
    <location>
        <begin position="116"/>
        <end position="210"/>
    </location>
</feature>
<protein>
    <submittedName>
        <fullName evidence="2">Uncharacterized protein</fullName>
    </submittedName>
</protein>
<organism evidence="2 3">
    <name type="scientific">Nicotiana attenuata</name>
    <name type="common">Coyote tobacco</name>
    <dbReference type="NCBI Taxonomy" id="49451"/>
    <lineage>
        <taxon>Eukaryota</taxon>
        <taxon>Viridiplantae</taxon>
        <taxon>Streptophyta</taxon>
        <taxon>Embryophyta</taxon>
        <taxon>Tracheophyta</taxon>
        <taxon>Spermatophyta</taxon>
        <taxon>Magnoliopsida</taxon>
        <taxon>eudicotyledons</taxon>
        <taxon>Gunneridae</taxon>
        <taxon>Pentapetalae</taxon>
        <taxon>asterids</taxon>
        <taxon>lamiids</taxon>
        <taxon>Solanales</taxon>
        <taxon>Solanaceae</taxon>
        <taxon>Nicotianoideae</taxon>
        <taxon>Nicotianeae</taxon>
        <taxon>Nicotiana</taxon>
    </lineage>
</organism>
<feature type="compositionally biased region" description="Basic and acidic residues" evidence="1">
    <location>
        <begin position="138"/>
        <end position="147"/>
    </location>
</feature>
<dbReference type="AlphaFoldDB" id="A0A314KQM0"/>
<accession>A0A314KQM0</accession>
<dbReference type="Gramene" id="OIT31563">
    <property type="protein sequence ID" value="OIT31563"/>
    <property type="gene ID" value="A4A49_10229"/>
</dbReference>
<evidence type="ECO:0000256" key="1">
    <source>
        <dbReference type="SAM" id="MobiDB-lite"/>
    </source>
</evidence>
<gene>
    <name evidence="2" type="ORF">A4A49_10229</name>
</gene>
<sequence>MLLPLSRLTRKSSKIKPQRLFVNKGLGLLQVSNKFAALEGEDIGEGQNKQLAVVDEVQEVVNKAFGGNVGTTTKSCQDIPAQSIETNNKAKFPKINEKVQWSGGRLWANQIEEDLEKGEIPKGAQGEIDSTNEEVEDKDQSVNEKGLKSNTSANKINEEYKANNEEGEVNEQENTNPIQTSTVNPRASTINPKGDKRDAIDLGGTGDDADQLKEANNEIVEGTNAQIHNTQQSKDAVDVPTKTINTMPFANIQLKQKKMIGEQASRSLVPKLMQLAIAAIDDPGILAGKSFSFTS</sequence>
<evidence type="ECO:0000313" key="3">
    <source>
        <dbReference type="Proteomes" id="UP000187609"/>
    </source>
</evidence>
<feature type="compositionally biased region" description="Polar residues" evidence="1">
    <location>
        <begin position="177"/>
        <end position="191"/>
    </location>
</feature>
<evidence type="ECO:0000313" key="2">
    <source>
        <dbReference type="EMBL" id="OIT31563.1"/>
    </source>
</evidence>